<comment type="caution">
    <text evidence="2">The sequence shown here is derived from an EMBL/GenBank/DDBJ whole genome shotgun (WGS) entry which is preliminary data.</text>
</comment>
<organism evidence="2 3">
    <name type="scientific">Halovivax cerinus</name>
    <dbReference type="NCBI Taxonomy" id="1487865"/>
    <lineage>
        <taxon>Archaea</taxon>
        <taxon>Methanobacteriati</taxon>
        <taxon>Methanobacteriota</taxon>
        <taxon>Stenosarchaea group</taxon>
        <taxon>Halobacteria</taxon>
        <taxon>Halobacteriales</taxon>
        <taxon>Natrialbaceae</taxon>
        <taxon>Halovivax</taxon>
    </lineage>
</organism>
<feature type="transmembrane region" description="Helical" evidence="1">
    <location>
        <begin position="54"/>
        <end position="87"/>
    </location>
</feature>
<keyword evidence="1" id="KW-1133">Transmembrane helix</keyword>
<keyword evidence="3" id="KW-1185">Reference proteome</keyword>
<dbReference type="EMBL" id="JBHSAQ010000016">
    <property type="protein sequence ID" value="MFC3960145.1"/>
    <property type="molecule type" value="Genomic_DNA"/>
</dbReference>
<dbReference type="RefSeq" id="WP_256532425.1">
    <property type="nucleotide sequence ID" value="NZ_CP101824.1"/>
</dbReference>
<evidence type="ECO:0000313" key="3">
    <source>
        <dbReference type="Proteomes" id="UP001595846"/>
    </source>
</evidence>
<proteinExistence type="predicted"/>
<evidence type="ECO:0000256" key="1">
    <source>
        <dbReference type="SAM" id="Phobius"/>
    </source>
</evidence>
<protein>
    <submittedName>
        <fullName evidence="2">Metal-dependent hydrolase</fullName>
    </submittedName>
</protein>
<feature type="transmembrane region" description="Helical" evidence="1">
    <location>
        <begin position="152"/>
        <end position="170"/>
    </location>
</feature>
<gene>
    <name evidence="2" type="ORF">ACFOUR_17430</name>
</gene>
<dbReference type="GeneID" id="73901507"/>
<reference evidence="2 3" key="1">
    <citation type="journal article" date="2019" name="Int. J. Syst. Evol. Microbiol.">
        <title>The Global Catalogue of Microorganisms (GCM) 10K type strain sequencing project: providing services to taxonomists for standard genome sequencing and annotation.</title>
        <authorList>
            <consortium name="The Broad Institute Genomics Platform"/>
            <consortium name="The Broad Institute Genome Sequencing Center for Infectious Disease"/>
            <person name="Wu L."/>
            <person name="Ma J."/>
        </authorList>
    </citation>
    <scope>NUCLEOTIDE SEQUENCE [LARGE SCALE GENOMIC DNA]</scope>
    <source>
        <strain evidence="2 3">IBRC-M 10256</strain>
    </source>
</reference>
<keyword evidence="2" id="KW-0378">Hydrolase</keyword>
<accession>A0ABD5NTR2</accession>
<keyword evidence="1" id="KW-0472">Membrane</keyword>
<evidence type="ECO:0000313" key="2">
    <source>
        <dbReference type="EMBL" id="MFC3960145.1"/>
    </source>
</evidence>
<dbReference type="AlphaFoldDB" id="A0ABD5NTR2"/>
<dbReference type="Proteomes" id="UP001595846">
    <property type="component" value="Unassembled WGS sequence"/>
</dbReference>
<feature type="transmembrane region" description="Helical" evidence="1">
    <location>
        <begin position="125"/>
        <end position="146"/>
    </location>
</feature>
<keyword evidence="1" id="KW-0812">Transmembrane</keyword>
<name>A0ABD5NTR2_9EURY</name>
<sequence>MATTHGFVALALVTPVATVAPELATPLSIGAVAGGLAPDLDVAFEHRRTLHFPVLGAGPAVFGLAVVALVPSPIAIAIATFFVAAWVHAASDAVGGGSGFDPWTDPIDRAVFDHRRGRWIRPRRWIRYDGAPEDAALGVALAIPAFVVFDGWVRVLVVLGLAFSLGYALVRRRIPAWLDAHG</sequence>
<dbReference type="GO" id="GO:0016787">
    <property type="term" value="F:hydrolase activity"/>
    <property type="evidence" value="ECO:0007669"/>
    <property type="project" value="UniProtKB-KW"/>
</dbReference>